<organism evidence="1 2">
    <name type="scientific">Clostridium intestinale DSM 6191</name>
    <dbReference type="NCBI Taxonomy" id="1121320"/>
    <lineage>
        <taxon>Bacteria</taxon>
        <taxon>Bacillati</taxon>
        <taxon>Bacillota</taxon>
        <taxon>Clostridia</taxon>
        <taxon>Eubacteriales</taxon>
        <taxon>Clostridiaceae</taxon>
        <taxon>Clostridium</taxon>
    </lineage>
</organism>
<evidence type="ECO:0008006" key="3">
    <source>
        <dbReference type="Google" id="ProtNLM"/>
    </source>
</evidence>
<sequence>MQIYEILKELQEIMALDFDERAIVFKSYMDILKLEVANNPSNIEAFCLMAMITCELREDSDKSIKILEQCYLKNQSSFSNKGFALWATDMAYFLLEECIDMSEEAEELLLKAINCDSNYSSPYYAYGKVCFIKKDFDNASRLFHKAFEKFKKKSYKYCEAVSLLANSSQEEGIAVLKSIYTYPFESEEIDVRIALTLGRALALIGEIDEAKKIAQILLKTNYKEFDIEIDEMADFMFLLKDYNTYIELYNKYQFFEENSWLKKYFYSLKQIGQTDTAQKKLKEITKEIEQDISGERMNVEDWDDYTEYESYICSETKRLKDIQEEYDKIFTHSVNILPDIYYDIYYECYYIYCPRHYA</sequence>
<name>A0A1M5WPC8_9CLOT</name>
<accession>A0A1M5WPC8</accession>
<dbReference type="RefSeq" id="WP_073017651.1">
    <property type="nucleotide sequence ID" value="NZ_FQXU01000004.1"/>
</dbReference>
<reference evidence="1 2" key="1">
    <citation type="submission" date="2016-11" db="EMBL/GenBank/DDBJ databases">
        <authorList>
            <person name="Jaros S."/>
            <person name="Januszkiewicz K."/>
            <person name="Wedrychowicz H."/>
        </authorList>
    </citation>
    <scope>NUCLEOTIDE SEQUENCE [LARGE SCALE GENOMIC DNA]</scope>
    <source>
        <strain evidence="1 2">DSM 6191</strain>
    </source>
</reference>
<dbReference type="Proteomes" id="UP000184241">
    <property type="component" value="Unassembled WGS sequence"/>
</dbReference>
<proteinExistence type="predicted"/>
<evidence type="ECO:0000313" key="2">
    <source>
        <dbReference type="Proteomes" id="UP000184241"/>
    </source>
</evidence>
<dbReference type="EMBL" id="FQXU01000004">
    <property type="protein sequence ID" value="SHH88984.1"/>
    <property type="molecule type" value="Genomic_DNA"/>
</dbReference>
<dbReference type="SUPFAM" id="SSF48452">
    <property type="entry name" value="TPR-like"/>
    <property type="match status" value="1"/>
</dbReference>
<dbReference type="Gene3D" id="1.25.40.10">
    <property type="entry name" value="Tetratricopeptide repeat domain"/>
    <property type="match status" value="1"/>
</dbReference>
<dbReference type="InterPro" id="IPR011990">
    <property type="entry name" value="TPR-like_helical_dom_sf"/>
</dbReference>
<protein>
    <recommendedName>
        <fullName evidence="3">Tetratricopeptide repeat-containing protein</fullName>
    </recommendedName>
</protein>
<dbReference type="AlphaFoldDB" id="A0A1M5WPC8"/>
<gene>
    <name evidence="1" type="ORF">SAMN02745941_01173</name>
</gene>
<evidence type="ECO:0000313" key="1">
    <source>
        <dbReference type="EMBL" id="SHH88984.1"/>
    </source>
</evidence>